<dbReference type="Proteomes" id="UP000283975">
    <property type="component" value="Unassembled WGS sequence"/>
</dbReference>
<evidence type="ECO:0000313" key="2">
    <source>
        <dbReference type="EMBL" id="RHC46380.1"/>
    </source>
</evidence>
<protein>
    <submittedName>
        <fullName evidence="1">DUF2313 domain-containing protein</fullName>
    </submittedName>
</protein>
<dbReference type="RefSeq" id="WP_118019716.1">
    <property type="nucleotide sequence ID" value="NZ_QRZM01000025.1"/>
</dbReference>
<evidence type="ECO:0000313" key="1">
    <source>
        <dbReference type="EMBL" id="RGV69171.1"/>
    </source>
</evidence>
<dbReference type="EMBL" id="QSHZ01000063">
    <property type="protein sequence ID" value="RHC46380.1"/>
    <property type="molecule type" value="Genomic_DNA"/>
</dbReference>
<comment type="caution">
    <text evidence="1">The sequence shown here is derived from an EMBL/GenBank/DDBJ whole genome shotgun (WGS) entry which is preliminary data.</text>
</comment>
<dbReference type="AlphaFoldDB" id="A0A412YTF3"/>
<gene>
    <name evidence="2" type="ORF">DW839_31340</name>
    <name evidence="1" type="ORF">DWW02_28700</name>
</gene>
<dbReference type="EMBL" id="QRZM01000025">
    <property type="protein sequence ID" value="RGV69171.1"/>
    <property type="molecule type" value="Genomic_DNA"/>
</dbReference>
<accession>A0A412YTF3</accession>
<proteinExistence type="predicted"/>
<evidence type="ECO:0000313" key="4">
    <source>
        <dbReference type="Proteomes" id="UP000284543"/>
    </source>
</evidence>
<name>A0A412YTF3_9FIRM</name>
<dbReference type="Proteomes" id="UP000284543">
    <property type="component" value="Unassembled WGS sequence"/>
</dbReference>
<evidence type="ECO:0000313" key="3">
    <source>
        <dbReference type="Proteomes" id="UP000283975"/>
    </source>
</evidence>
<dbReference type="InterPro" id="IPR018755">
    <property type="entry name" value="Phage_Mu_Gp48"/>
</dbReference>
<sequence>MEVDLKNLLPEWFKSVLDFHELMDTESIELEKLENDLRLVWNNLHIQTADEDTISVFEKRFGIVYHYGETLDYRRARVMQKYNTIVPFTIGFLKSRLAELYSDSGYTLSVNPSTCTITISVTSDRYGAIDLLYDLIWDILPAHIKIISNQQVTNYMAGDIYASSFLCTAKIQTI</sequence>
<reference evidence="3 4" key="1">
    <citation type="submission" date="2018-08" db="EMBL/GenBank/DDBJ databases">
        <title>A genome reference for cultivated species of the human gut microbiota.</title>
        <authorList>
            <person name="Zou Y."/>
            <person name="Xue W."/>
            <person name="Luo G."/>
        </authorList>
    </citation>
    <scope>NUCLEOTIDE SEQUENCE [LARGE SCALE GENOMIC DNA]</scope>
    <source>
        <strain evidence="1 4">AF14-18</strain>
        <strain evidence="2 3">AM35-14</strain>
    </source>
</reference>
<organism evidence="1 4">
    <name type="scientific">Enterocloster bolteae</name>
    <dbReference type="NCBI Taxonomy" id="208479"/>
    <lineage>
        <taxon>Bacteria</taxon>
        <taxon>Bacillati</taxon>
        <taxon>Bacillota</taxon>
        <taxon>Clostridia</taxon>
        <taxon>Lachnospirales</taxon>
        <taxon>Lachnospiraceae</taxon>
        <taxon>Enterocloster</taxon>
    </lineage>
</organism>
<dbReference type="Pfam" id="PF10076">
    <property type="entry name" value="Phage_Mu_Gp48"/>
    <property type="match status" value="1"/>
</dbReference>